<feature type="transmembrane region" description="Helical" evidence="9">
    <location>
        <begin position="238"/>
        <end position="259"/>
    </location>
</feature>
<dbReference type="CDD" id="cd18548">
    <property type="entry name" value="ABC_6TM_Tm287_like"/>
    <property type="match status" value="1"/>
</dbReference>
<feature type="transmembrane region" description="Helical" evidence="9">
    <location>
        <begin position="157"/>
        <end position="175"/>
    </location>
</feature>
<dbReference type="AlphaFoldDB" id="A0A920CW32"/>
<dbReference type="FunFam" id="3.40.50.300:FF:000221">
    <property type="entry name" value="Multidrug ABC transporter ATP-binding protein"/>
    <property type="match status" value="1"/>
</dbReference>
<feature type="transmembrane region" description="Helical" evidence="9">
    <location>
        <begin position="52"/>
        <end position="76"/>
    </location>
</feature>
<dbReference type="Gene3D" id="3.40.50.300">
    <property type="entry name" value="P-loop containing nucleotide triphosphate hydrolases"/>
    <property type="match status" value="1"/>
</dbReference>
<keyword evidence="3" id="KW-1003">Cell membrane</keyword>
<evidence type="ECO:0000256" key="5">
    <source>
        <dbReference type="ARBA" id="ARBA00022741"/>
    </source>
</evidence>
<dbReference type="InterPro" id="IPR003593">
    <property type="entry name" value="AAA+_ATPase"/>
</dbReference>
<dbReference type="PROSITE" id="PS50893">
    <property type="entry name" value="ABC_TRANSPORTER_2"/>
    <property type="match status" value="1"/>
</dbReference>
<keyword evidence="2" id="KW-0813">Transport</keyword>
<evidence type="ECO:0000256" key="1">
    <source>
        <dbReference type="ARBA" id="ARBA00004651"/>
    </source>
</evidence>
<evidence type="ECO:0000313" key="12">
    <source>
        <dbReference type="EMBL" id="GIP15546.1"/>
    </source>
</evidence>
<dbReference type="PROSITE" id="PS50929">
    <property type="entry name" value="ABC_TM1F"/>
    <property type="match status" value="1"/>
</dbReference>
<evidence type="ECO:0000256" key="3">
    <source>
        <dbReference type="ARBA" id="ARBA00022475"/>
    </source>
</evidence>
<dbReference type="SUPFAM" id="SSF52540">
    <property type="entry name" value="P-loop containing nucleoside triphosphate hydrolases"/>
    <property type="match status" value="1"/>
</dbReference>
<dbReference type="InterPro" id="IPR027417">
    <property type="entry name" value="P-loop_NTPase"/>
</dbReference>
<evidence type="ECO:0000256" key="9">
    <source>
        <dbReference type="SAM" id="Phobius"/>
    </source>
</evidence>
<evidence type="ECO:0000259" key="10">
    <source>
        <dbReference type="PROSITE" id="PS50893"/>
    </source>
</evidence>
<dbReference type="PANTHER" id="PTHR24221:SF276">
    <property type="entry name" value="ABC TRANSPORTER, ATP-BINDING_PERMEASE PROTEIN"/>
    <property type="match status" value="1"/>
</dbReference>
<dbReference type="Proteomes" id="UP000683139">
    <property type="component" value="Unassembled WGS sequence"/>
</dbReference>
<dbReference type="InterPro" id="IPR011527">
    <property type="entry name" value="ABC1_TM_dom"/>
</dbReference>
<protein>
    <submittedName>
        <fullName evidence="12">ABC transporter ATP-binding protein YfiB</fullName>
    </submittedName>
</protein>
<evidence type="ECO:0000313" key="13">
    <source>
        <dbReference type="Proteomes" id="UP000683139"/>
    </source>
</evidence>
<evidence type="ECO:0000256" key="8">
    <source>
        <dbReference type="ARBA" id="ARBA00023136"/>
    </source>
</evidence>
<dbReference type="GO" id="GO:0005886">
    <property type="term" value="C:plasma membrane"/>
    <property type="evidence" value="ECO:0007669"/>
    <property type="project" value="UniProtKB-SubCell"/>
</dbReference>
<accession>A0A920CW32</accession>
<dbReference type="PROSITE" id="PS00211">
    <property type="entry name" value="ABC_TRANSPORTER_1"/>
    <property type="match status" value="1"/>
</dbReference>
<keyword evidence="7 9" id="KW-1133">Transmembrane helix</keyword>
<gene>
    <name evidence="12" type="primary">yfiB</name>
    <name evidence="12" type="ORF">J40TS1_11880</name>
</gene>
<feature type="transmembrane region" description="Helical" evidence="9">
    <location>
        <begin position="12"/>
        <end position="32"/>
    </location>
</feature>
<dbReference type="SUPFAM" id="SSF90123">
    <property type="entry name" value="ABC transporter transmembrane region"/>
    <property type="match status" value="1"/>
</dbReference>
<dbReference type="GO" id="GO:0016887">
    <property type="term" value="F:ATP hydrolysis activity"/>
    <property type="evidence" value="ECO:0007669"/>
    <property type="project" value="InterPro"/>
</dbReference>
<dbReference type="InterPro" id="IPR039421">
    <property type="entry name" value="Type_1_exporter"/>
</dbReference>
<keyword evidence="6 12" id="KW-0067">ATP-binding</keyword>
<dbReference type="Pfam" id="PF00664">
    <property type="entry name" value="ABC_membrane"/>
    <property type="match status" value="1"/>
</dbReference>
<feature type="domain" description="ABC transporter" evidence="10">
    <location>
        <begin position="334"/>
        <end position="567"/>
    </location>
</feature>
<dbReference type="SMART" id="SM00382">
    <property type="entry name" value="AAA"/>
    <property type="match status" value="1"/>
</dbReference>
<evidence type="ECO:0000256" key="6">
    <source>
        <dbReference type="ARBA" id="ARBA00022840"/>
    </source>
</evidence>
<dbReference type="GO" id="GO:0140359">
    <property type="term" value="F:ABC-type transporter activity"/>
    <property type="evidence" value="ECO:0007669"/>
    <property type="project" value="InterPro"/>
</dbReference>
<feature type="domain" description="ABC transmembrane type-1" evidence="11">
    <location>
        <begin position="16"/>
        <end position="299"/>
    </location>
</feature>
<dbReference type="RefSeq" id="WP_306433571.1">
    <property type="nucleotide sequence ID" value="NZ_BOSE01000002.1"/>
</dbReference>
<dbReference type="InterPro" id="IPR017871">
    <property type="entry name" value="ABC_transporter-like_CS"/>
</dbReference>
<comment type="caution">
    <text evidence="12">The sequence shown here is derived from an EMBL/GenBank/DDBJ whole genome shotgun (WGS) entry which is preliminary data.</text>
</comment>
<keyword evidence="13" id="KW-1185">Reference proteome</keyword>
<dbReference type="GO" id="GO:0005524">
    <property type="term" value="F:ATP binding"/>
    <property type="evidence" value="ECO:0007669"/>
    <property type="project" value="UniProtKB-KW"/>
</dbReference>
<evidence type="ECO:0000256" key="2">
    <source>
        <dbReference type="ARBA" id="ARBA00022448"/>
    </source>
</evidence>
<keyword evidence="5" id="KW-0547">Nucleotide-binding</keyword>
<dbReference type="EMBL" id="BOSE01000002">
    <property type="protein sequence ID" value="GIP15546.1"/>
    <property type="molecule type" value="Genomic_DNA"/>
</dbReference>
<proteinExistence type="predicted"/>
<keyword evidence="8 9" id="KW-0472">Membrane</keyword>
<dbReference type="Gene3D" id="1.20.1560.10">
    <property type="entry name" value="ABC transporter type 1, transmembrane domain"/>
    <property type="match status" value="1"/>
</dbReference>
<feature type="transmembrane region" description="Helical" evidence="9">
    <location>
        <begin position="133"/>
        <end position="151"/>
    </location>
</feature>
<name>A0A920CW32_9BACL</name>
<organism evidence="12 13">
    <name type="scientific">Paenibacillus montaniterrae</name>
    <dbReference type="NCBI Taxonomy" id="429341"/>
    <lineage>
        <taxon>Bacteria</taxon>
        <taxon>Bacillati</taxon>
        <taxon>Bacillota</taxon>
        <taxon>Bacilli</taxon>
        <taxon>Bacillales</taxon>
        <taxon>Paenibacillaceae</taxon>
        <taxon>Paenibacillus</taxon>
    </lineage>
</organism>
<dbReference type="InterPro" id="IPR003439">
    <property type="entry name" value="ABC_transporter-like_ATP-bd"/>
</dbReference>
<comment type="subcellular location">
    <subcellularLocation>
        <location evidence="1">Cell membrane</location>
        <topology evidence="1">Multi-pass membrane protein</topology>
    </subcellularLocation>
</comment>
<evidence type="ECO:0000256" key="7">
    <source>
        <dbReference type="ARBA" id="ARBA00022989"/>
    </source>
</evidence>
<dbReference type="InterPro" id="IPR036640">
    <property type="entry name" value="ABC1_TM_sf"/>
</dbReference>
<reference evidence="12" key="1">
    <citation type="submission" date="2021-03" db="EMBL/GenBank/DDBJ databases">
        <title>Antimicrobial resistance genes in bacteria isolated from Japanese honey, and their potential for conferring macrolide and lincosamide resistance in the American foulbrood pathogen Paenibacillus larvae.</title>
        <authorList>
            <person name="Okamoto M."/>
            <person name="Kumagai M."/>
            <person name="Kanamori H."/>
            <person name="Takamatsu D."/>
        </authorList>
    </citation>
    <scope>NUCLEOTIDE SEQUENCE</scope>
    <source>
        <strain evidence="12">J40TS1</strain>
    </source>
</reference>
<keyword evidence="4 9" id="KW-0812">Transmembrane</keyword>
<sequence>MQTFTRFLGRYKAYVVVAIMLMLIELTVEVAQPLMMSKVIDEGIVAGNVNSILLWGGLLLGTTIFAFAIGILSSFYSAHVSQNFGFDLRQSLYECIQRMSYNTFSKFQEASLLTRISNDVNQVQNAVFMGMRIMLRAPLLVITSLIMALALNAKLAIYLLIAFPILAIFLGWLMVRNNKLFHIVQQKLDQVNKVMQQSLMSVRLIRVFGRMSHENNQFQHKNEQLRARTVATMIFAELSNPIVLILINSCILFMLWAARNQIQAGSSITVGEIVAVVNYAMRITGALSMISMIVNGIARASASMQRVDEVFAVADSEQTEAKASADSVHMEGDICFSGVCFTYPESNMNTLSDVSFQVKSGQLLAIMGATGSGKTSILQLIPRMYHADAGVITIDQKPVEHYALHQLRMNIGYVPQEIMLFSGTVADNIRWGKLDATDDEVVEAAKLAQIHDTIIELPQGYDTMIGQKGVNLSGGQKQRLSIARALVRKPAILLLDDCTSALDVETERRLLDAIGELSCTVLLVTQKMSTTVRADSVLIVDDGKVMKQGTHEELMLHSSLYRKIYQSQRGKEREAAWTNPTTRELTAP</sequence>
<dbReference type="PANTHER" id="PTHR24221">
    <property type="entry name" value="ATP-BINDING CASSETTE SUB-FAMILY B"/>
    <property type="match status" value="1"/>
</dbReference>
<evidence type="ECO:0000256" key="4">
    <source>
        <dbReference type="ARBA" id="ARBA00022692"/>
    </source>
</evidence>
<dbReference type="Pfam" id="PF00005">
    <property type="entry name" value="ABC_tran"/>
    <property type="match status" value="1"/>
</dbReference>
<evidence type="ECO:0000259" key="11">
    <source>
        <dbReference type="PROSITE" id="PS50929"/>
    </source>
</evidence>